<proteinExistence type="predicted"/>
<dbReference type="EMBL" id="JAUKUA010000004">
    <property type="protein sequence ID" value="KAK0714636.1"/>
    <property type="molecule type" value="Genomic_DNA"/>
</dbReference>
<name>A0AA40DVF2_9PEZI</name>
<dbReference type="Proteomes" id="UP001172102">
    <property type="component" value="Unassembled WGS sequence"/>
</dbReference>
<evidence type="ECO:0000313" key="1">
    <source>
        <dbReference type="EMBL" id="KAK0714636.1"/>
    </source>
</evidence>
<reference evidence="1" key="1">
    <citation type="submission" date="2023-06" db="EMBL/GenBank/DDBJ databases">
        <title>Genome-scale phylogeny and comparative genomics of the fungal order Sordariales.</title>
        <authorList>
            <consortium name="Lawrence Berkeley National Laboratory"/>
            <person name="Hensen N."/>
            <person name="Bonometti L."/>
            <person name="Westerberg I."/>
            <person name="Brannstrom I.O."/>
            <person name="Guillou S."/>
            <person name="Cros-Aarteil S."/>
            <person name="Calhoun S."/>
            <person name="Haridas S."/>
            <person name="Kuo A."/>
            <person name="Mondo S."/>
            <person name="Pangilinan J."/>
            <person name="Riley R."/>
            <person name="Labutti K."/>
            <person name="Andreopoulos B."/>
            <person name="Lipzen A."/>
            <person name="Chen C."/>
            <person name="Yanf M."/>
            <person name="Daum C."/>
            <person name="Ng V."/>
            <person name="Clum A."/>
            <person name="Steindorff A."/>
            <person name="Ohm R."/>
            <person name="Martin F."/>
            <person name="Silar P."/>
            <person name="Natvig D."/>
            <person name="Lalanne C."/>
            <person name="Gautier V."/>
            <person name="Ament-Velasquez S.L."/>
            <person name="Kruys A."/>
            <person name="Hutchinson M.I."/>
            <person name="Powell A.J."/>
            <person name="Barry K."/>
            <person name="Miller A.N."/>
            <person name="Grigoriev I.V."/>
            <person name="Debuchy R."/>
            <person name="Gladieux P."/>
            <person name="Thoren M.H."/>
            <person name="Johannesson H."/>
        </authorList>
    </citation>
    <scope>NUCLEOTIDE SEQUENCE</scope>
    <source>
        <strain evidence="1">SMH4607-1</strain>
    </source>
</reference>
<gene>
    <name evidence="1" type="ORF">B0H67DRAFT_217926</name>
</gene>
<sequence length="78" mass="8702">MRLLPLAVLFATVFYCRVWWMLELMAGLTVFLGRVIRWVCMSSINARVGQVRAVEKWDAGGTDPGFLAEKIDPTASLG</sequence>
<evidence type="ECO:0000313" key="2">
    <source>
        <dbReference type="Proteomes" id="UP001172102"/>
    </source>
</evidence>
<organism evidence="1 2">
    <name type="scientific">Lasiosphaeris hirsuta</name>
    <dbReference type="NCBI Taxonomy" id="260670"/>
    <lineage>
        <taxon>Eukaryota</taxon>
        <taxon>Fungi</taxon>
        <taxon>Dikarya</taxon>
        <taxon>Ascomycota</taxon>
        <taxon>Pezizomycotina</taxon>
        <taxon>Sordariomycetes</taxon>
        <taxon>Sordariomycetidae</taxon>
        <taxon>Sordariales</taxon>
        <taxon>Lasiosphaeriaceae</taxon>
        <taxon>Lasiosphaeris</taxon>
    </lineage>
</organism>
<protein>
    <submittedName>
        <fullName evidence="1">Uncharacterized protein</fullName>
    </submittedName>
</protein>
<comment type="caution">
    <text evidence="1">The sequence shown here is derived from an EMBL/GenBank/DDBJ whole genome shotgun (WGS) entry which is preliminary data.</text>
</comment>
<accession>A0AA40DVF2</accession>
<dbReference type="AlphaFoldDB" id="A0AA40DVF2"/>
<keyword evidence="2" id="KW-1185">Reference proteome</keyword>